<dbReference type="GO" id="GO:0016787">
    <property type="term" value="F:hydrolase activity"/>
    <property type="evidence" value="ECO:0007669"/>
    <property type="project" value="UniProtKB-KW"/>
</dbReference>
<proteinExistence type="predicted"/>
<dbReference type="Gene3D" id="3.30.428.10">
    <property type="entry name" value="HIT-like"/>
    <property type="match status" value="1"/>
</dbReference>
<dbReference type="InterPro" id="IPR051884">
    <property type="entry name" value="Bis(5'-adenosyl)-TPase_reg"/>
</dbReference>
<evidence type="ECO:0000256" key="2">
    <source>
        <dbReference type="ARBA" id="ARBA00022801"/>
    </source>
</evidence>
<dbReference type="FunFam" id="3.30.428.10:FF:000011">
    <property type="entry name" value="Fragile histidine triad"/>
    <property type="match status" value="1"/>
</dbReference>
<dbReference type="PRINTS" id="PR00332">
    <property type="entry name" value="HISTRIAD"/>
</dbReference>
<dbReference type="InterPro" id="IPR036265">
    <property type="entry name" value="HIT-like_sf"/>
</dbReference>
<dbReference type="GO" id="GO:0000166">
    <property type="term" value="F:nucleotide binding"/>
    <property type="evidence" value="ECO:0007669"/>
    <property type="project" value="UniProtKB-KW"/>
</dbReference>
<gene>
    <name evidence="7" type="ORF">SACU0126_LOCUS5492</name>
</gene>
<evidence type="ECO:0000256" key="1">
    <source>
        <dbReference type="ARBA" id="ARBA00022741"/>
    </source>
</evidence>
<keyword evidence="2" id="KW-0378">Hydrolase</keyword>
<evidence type="ECO:0000256" key="4">
    <source>
        <dbReference type="PIRSR" id="PIRSR601310-3"/>
    </source>
</evidence>
<dbReference type="PANTHER" id="PTHR46243:SF1">
    <property type="entry name" value="BIS(5'-ADENOSYL)-TRIPHOSPHATASE"/>
    <property type="match status" value="1"/>
</dbReference>
<dbReference type="AlphaFoldDB" id="A0A7S3RNF9"/>
<name>A0A7S3RNF9_9SPIT</name>
<dbReference type="InterPro" id="IPR011146">
    <property type="entry name" value="HIT-like"/>
</dbReference>
<keyword evidence="1" id="KW-0547">Nucleotide-binding</keyword>
<evidence type="ECO:0000313" key="7">
    <source>
        <dbReference type="EMBL" id="CAE0529886.1"/>
    </source>
</evidence>
<organism evidence="7">
    <name type="scientific">Strombidinopsis acuminata</name>
    <dbReference type="NCBI Taxonomy" id="141414"/>
    <lineage>
        <taxon>Eukaryota</taxon>
        <taxon>Sar</taxon>
        <taxon>Alveolata</taxon>
        <taxon>Ciliophora</taxon>
        <taxon>Intramacronucleata</taxon>
        <taxon>Spirotrichea</taxon>
        <taxon>Choreotrichia</taxon>
        <taxon>Choreotrichida</taxon>
        <taxon>Strombidinopsidae</taxon>
        <taxon>Strombidinopsis</taxon>
    </lineage>
</organism>
<evidence type="ECO:0000256" key="5">
    <source>
        <dbReference type="PROSITE-ProRule" id="PRU00464"/>
    </source>
</evidence>
<dbReference type="PANTHER" id="PTHR46243">
    <property type="entry name" value="BIS(5'-ADENOSYL)-TRIPHOSPHATASE"/>
    <property type="match status" value="1"/>
</dbReference>
<dbReference type="InterPro" id="IPR001310">
    <property type="entry name" value="Histidine_triad_HIT"/>
</dbReference>
<protein>
    <recommendedName>
        <fullName evidence="6">HIT domain-containing protein</fullName>
    </recommendedName>
</protein>
<dbReference type="SUPFAM" id="SSF54197">
    <property type="entry name" value="HIT-like"/>
    <property type="match status" value="1"/>
</dbReference>
<accession>A0A7S3RNF9</accession>
<evidence type="ECO:0000256" key="3">
    <source>
        <dbReference type="PIRSR" id="PIRSR601310-1"/>
    </source>
</evidence>
<feature type="short sequence motif" description="Histidine triad motif" evidence="4 5">
    <location>
        <begin position="119"/>
        <end position="123"/>
    </location>
</feature>
<reference evidence="7" key="1">
    <citation type="submission" date="2021-01" db="EMBL/GenBank/DDBJ databases">
        <authorList>
            <person name="Corre E."/>
            <person name="Pelletier E."/>
            <person name="Niang G."/>
            <person name="Scheremetjew M."/>
            <person name="Finn R."/>
            <person name="Kale V."/>
            <person name="Holt S."/>
            <person name="Cochrane G."/>
            <person name="Meng A."/>
            <person name="Brown T."/>
            <person name="Cohen L."/>
        </authorList>
    </citation>
    <scope>NUCLEOTIDE SEQUENCE</scope>
    <source>
        <strain evidence="7">SPMC142</strain>
    </source>
</reference>
<feature type="active site" description="Tele-AMP-histidine intermediate" evidence="3">
    <location>
        <position position="121"/>
    </location>
</feature>
<dbReference type="InterPro" id="IPR019808">
    <property type="entry name" value="Histidine_triad_CS"/>
</dbReference>
<dbReference type="PROSITE" id="PS51084">
    <property type="entry name" value="HIT_2"/>
    <property type="match status" value="1"/>
</dbReference>
<dbReference type="Pfam" id="PF01230">
    <property type="entry name" value="HIT"/>
    <property type="match status" value="1"/>
</dbReference>
<feature type="domain" description="HIT" evidence="6">
    <location>
        <begin position="24"/>
        <end position="134"/>
    </location>
</feature>
<dbReference type="EMBL" id="HBIQ01016779">
    <property type="protein sequence ID" value="CAE0529886.1"/>
    <property type="molecule type" value="Transcribed_RNA"/>
</dbReference>
<evidence type="ECO:0000259" key="6">
    <source>
        <dbReference type="PROSITE" id="PS51084"/>
    </source>
</evidence>
<sequence length="134" mass="14256">MVEMGREAQGYASAMGLSKPAAAGPLKFGKFDLDPSQVFFASDAGLSLAIVNLKPLVPGHVMVIPRRVAPRMGELTAEELEDLWRTVRHVQGVVQEFHGASCATLGVQDGKDAGQSVPHVHVHILPVHGARSSL</sequence>
<dbReference type="PROSITE" id="PS00892">
    <property type="entry name" value="HIT_1"/>
    <property type="match status" value="1"/>
</dbReference>